<gene>
    <name evidence="2" type="ORF">BK138_06010</name>
</gene>
<accession>A0A1R1F200</accession>
<keyword evidence="3" id="KW-1185">Reference proteome</keyword>
<dbReference type="RefSeq" id="WP_076167282.1">
    <property type="nucleotide sequence ID" value="NZ_MRTP01000001.1"/>
</dbReference>
<keyword evidence="2" id="KW-0808">Transferase</keyword>
<name>A0A1R1F200_9BACL</name>
<dbReference type="AlphaFoldDB" id="A0A1R1F200"/>
<dbReference type="InterPro" id="IPR001173">
    <property type="entry name" value="Glyco_trans_2-like"/>
</dbReference>
<protein>
    <submittedName>
        <fullName evidence="2">Glycosyl transferase family 2</fullName>
    </submittedName>
</protein>
<feature type="domain" description="Glycosyltransferase 2-like" evidence="1">
    <location>
        <begin position="4"/>
        <end position="140"/>
    </location>
</feature>
<evidence type="ECO:0000313" key="2">
    <source>
        <dbReference type="EMBL" id="OMF58114.1"/>
    </source>
</evidence>
<dbReference type="EMBL" id="MRTP01000001">
    <property type="protein sequence ID" value="OMF58114.1"/>
    <property type="molecule type" value="Genomic_DNA"/>
</dbReference>
<sequence>MTLSVIVPILNEETFVPLYLESVAAFADEIIIVDGGSTDGSLEHIARLETKYPIKLFTMPQTGLPYTEDWNESEVRNFLIGQATGDWIMNLDIDEMMDDRFRDLLPELMANTAVDVYQFPFVNFWRDPNTIRVNSPGDERWSNDITRMWRAGKGIRYRDEKHHCTLEAAGGASIWSLPRVRADVNVYHYHYAIGKRIKYNDNRRGDVNLLNNVGEPDWNYSHNEYQIATAPFQGEHPAVIRRYLEQLNGNGKSTPNL</sequence>
<reference evidence="2 3" key="1">
    <citation type="submission" date="2016-11" db="EMBL/GenBank/DDBJ databases">
        <title>Paenibacillus species isolates.</title>
        <authorList>
            <person name="Beno S.M."/>
        </authorList>
    </citation>
    <scope>NUCLEOTIDE SEQUENCE [LARGE SCALE GENOMIC DNA]</scope>
    <source>
        <strain evidence="2 3">FSL R5-0378</strain>
    </source>
</reference>
<evidence type="ECO:0000259" key="1">
    <source>
        <dbReference type="Pfam" id="PF00535"/>
    </source>
</evidence>
<dbReference type="PANTHER" id="PTHR43630">
    <property type="entry name" value="POLY-BETA-1,6-N-ACETYL-D-GLUCOSAMINE SYNTHASE"/>
    <property type="match status" value="1"/>
</dbReference>
<dbReference type="Pfam" id="PF00535">
    <property type="entry name" value="Glycos_transf_2"/>
    <property type="match status" value="1"/>
</dbReference>
<proteinExistence type="predicted"/>
<evidence type="ECO:0000313" key="3">
    <source>
        <dbReference type="Proteomes" id="UP000187172"/>
    </source>
</evidence>
<organism evidence="2 3">
    <name type="scientific">Paenibacillus rhizosphaerae</name>
    <dbReference type="NCBI Taxonomy" id="297318"/>
    <lineage>
        <taxon>Bacteria</taxon>
        <taxon>Bacillati</taxon>
        <taxon>Bacillota</taxon>
        <taxon>Bacilli</taxon>
        <taxon>Bacillales</taxon>
        <taxon>Paenibacillaceae</taxon>
        <taxon>Paenibacillus</taxon>
    </lineage>
</organism>
<dbReference type="GO" id="GO:0016740">
    <property type="term" value="F:transferase activity"/>
    <property type="evidence" value="ECO:0007669"/>
    <property type="project" value="UniProtKB-KW"/>
</dbReference>
<dbReference type="PANTHER" id="PTHR43630:SF2">
    <property type="entry name" value="GLYCOSYLTRANSFERASE"/>
    <property type="match status" value="1"/>
</dbReference>
<comment type="caution">
    <text evidence="2">The sequence shown here is derived from an EMBL/GenBank/DDBJ whole genome shotgun (WGS) entry which is preliminary data.</text>
</comment>
<dbReference type="Gene3D" id="3.90.550.10">
    <property type="entry name" value="Spore Coat Polysaccharide Biosynthesis Protein SpsA, Chain A"/>
    <property type="match status" value="1"/>
</dbReference>
<dbReference type="InterPro" id="IPR029044">
    <property type="entry name" value="Nucleotide-diphossugar_trans"/>
</dbReference>
<dbReference type="Proteomes" id="UP000187172">
    <property type="component" value="Unassembled WGS sequence"/>
</dbReference>
<dbReference type="STRING" id="297318.BK138_06010"/>
<dbReference type="SUPFAM" id="SSF53448">
    <property type="entry name" value="Nucleotide-diphospho-sugar transferases"/>
    <property type="match status" value="1"/>
</dbReference>